<proteinExistence type="predicted"/>
<feature type="chain" id="PRO_5047110740" description="Secreted protein" evidence="2">
    <location>
        <begin position="20"/>
        <end position="84"/>
    </location>
</feature>
<accession>A0ABW9GWZ5</accession>
<comment type="caution">
    <text evidence="3">The sequence shown here is derived from an EMBL/GenBank/DDBJ whole genome shotgun (WGS) entry which is preliminary data.</text>
</comment>
<evidence type="ECO:0000256" key="2">
    <source>
        <dbReference type="SAM" id="SignalP"/>
    </source>
</evidence>
<feature type="signal peptide" evidence="2">
    <location>
        <begin position="1"/>
        <end position="19"/>
    </location>
</feature>
<dbReference type="RefSeq" id="WP_408976583.1">
    <property type="nucleotide sequence ID" value="NZ_JBJUVG010000001.1"/>
</dbReference>
<dbReference type="PROSITE" id="PS51257">
    <property type="entry name" value="PROKAR_LIPOPROTEIN"/>
    <property type="match status" value="1"/>
</dbReference>
<feature type="compositionally biased region" description="Basic and acidic residues" evidence="1">
    <location>
        <begin position="33"/>
        <end position="53"/>
    </location>
</feature>
<keyword evidence="4" id="KW-1185">Reference proteome</keyword>
<organism evidence="3 4">
    <name type="scientific">Peptococcus simiae</name>
    <dbReference type="NCBI Taxonomy" id="1643805"/>
    <lineage>
        <taxon>Bacteria</taxon>
        <taxon>Bacillati</taxon>
        <taxon>Bacillota</taxon>
        <taxon>Clostridia</taxon>
        <taxon>Eubacteriales</taxon>
        <taxon>Peptococcaceae</taxon>
        <taxon>Peptococcus</taxon>
    </lineage>
</organism>
<protein>
    <recommendedName>
        <fullName evidence="5">Secreted protein</fullName>
    </recommendedName>
</protein>
<evidence type="ECO:0000256" key="1">
    <source>
        <dbReference type="SAM" id="MobiDB-lite"/>
    </source>
</evidence>
<reference evidence="3 4" key="1">
    <citation type="journal article" date="2016" name="Int. J. Syst. Evol. Microbiol.">
        <title>Peptococcus simiae sp. nov., isolated from rhesus macaque faeces and emended description of the genus Peptococcus.</title>
        <authorList>
            <person name="Shkoporov A.N."/>
            <person name="Efimov B.A."/>
            <person name="Kondova I."/>
            <person name="Ouwerling B."/>
            <person name="Chaplin A.V."/>
            <person name="Shcherbakova V.A."/>
            <person name="Langermans J.A.M."/>
        </authorList>
    </citation>
    <scope>NUCLEOTIDE SEQUENCE [LARGE SCALE GENOMIC DNA]</scope>
    <source>
        <strain evidence="3 4">M108</strain>
    </source>
</reference>
<feature type="region of interest" description="Disordered" evidence="1">
    <location>
        <begin position="33"/>
        <end position="84"/>
    </location>
</feature>
<keyword evidence="2" id="KW-0732">Signal</keyword>
<dbReference type="EMBL" id="JBJUVG010000001">
    <property type="protein sequence ID" value="MFM9412965.1"/>
    <property type="molecule type" value="Genomic_DNA"/>
</dbReference>
<gene>
    <name evidence="3" type="ORF">ACKQTC_01050</name>
</gene>
<evidence type="ECO:0008006" key="5">
    <source>
        <dbReference type="Google" id="ProtNLM"/>
    </source>
</evidence>
<evidence type="ECO:0000313" key="4">
    <source>
        <dbReference type="Proteomes" id="UP001631949"/>
    </source>
</evidence>
<evidence type="ECO:0000313" key="3">
    <source>
        <dbReference type="EMBL" id="MFM9412965.1"/>
    </source>
</evidence>
<name>A0ABW9GWZ5_9FIRM</name>
<dbReference type="Proteomes" id="UP001631949">
    <property type="component" value="Unassembled WGS sequence"/>
</dbReference>
<sequence>MKKVMATTLIILFAVVAGGCQELDNLQAQYERNRAQSHREDVLREQQNDREDLQTEGEAQEGVKQPWQVAPEETSQAEPPAAEG</sequence>